<protein>
    <submittedName>
        <fullName evidence="2">Uncharacterized protein</fullName>
    </submittedName>
</protein>
<evidence type="ECO:0000313" key="2">
    <source>
        <dbReference type="EMBL" id="OGG52471.1"/>
    </source>
</evidence>
<feature type="compositionally biased region" description="Basic residues" evidence="1">
    <location>
        <begin position="110"/>
        <end position="126"/>
    </location>
</feature>
<feature type="compositionally biased region" description="Polar residues" evidence="1">
    <location>
        <begin position="76"/>
        <end position="85"/>
    </location>
</feature>
<comment type="caution">
    <text evidence="2">The sequence shown here is derived from an EMBL/GenBank/DDBJ whole genome shotgun (WGS) entry which is preliminary data.</text>
</comment>
<accession>A0A1F6CTX3</accession>
<reference evidence="2 3" key="1">
    <citation type="journal article" date="2016" name="Nat. Commun.">
        <title>Thousands of microbial genomes shed light on interconnected biogeochemical processes in an aquifer system.</title>
        <authorList>
            <person name="Anantharaman K."/>
            <person name="Brown C.T."/>
            <person name="Hug L.A."/>
            <person name="Sharon I."/>
            <person name="Castelle C.J."/>
            <person name="Probst A.J."/>
            <person name="Thomas B.C."/>
            <person name="Singh A."/>
            <person name="Wilkins M.J."/>
            <person name="Karaoz U."/>
            <person name="Brodie E.L."/>
            <person name="Williams K.H."/>
            <person name="Hubbard S.S."/>
            <person name="Banfield J.F."/>
        </authorList>
    </citation>
    <scope>NUCLEOTIDE SEQUENCE [LARGE SCALE GENOMIC DNA]</scope>
</reference>
<gene>
    <name evidence="2" type="ORF">A2851_05545</name>
</gene>
<evidence type="ECO:0000256" key="1">
    <source>
        <dbReference type="SAM" id="MobiDB-lite"/>
    </source>
</evidence>
<evidence type="ECO:0000313" key="3">
    <source>
        <dbReference type="Proteomes" id="UP000176863"/>
    </source>
</evidence>
<proteinExistence type="predicted"/>
<feature type="region of interest" description="Disordered" evidence="1">
    <location>
        <begin position="41"/>
        <end position="62"/>
    </location>
</feature>
<feature type="region of interest" description="Disordered" evidence="1">
    <location>
        <begin position="76"/>
        <end position="126"/>
    </location>
</feature>
<dbReference type="EMBL" id="MFKT01000029">
    <property type="protein sequence ID" value="OGG52471.1"/>
    <property type="molecule type" value="Genomic_DNA"/>
</dbReference>
<sequence length="126" mass="13978">MVRHVSLLCLSAHFDKLSASRKNALKEGPDFAKQSFVGRRAMQMASRSKTGKPLKKGGDLAGSHREHFSLMRQMETNAHQGQQVPVTIPLKNKTSGDLPRPQSQAGGGSTHRHVRIHNHRPFHTRG</sequence>
<dbReference type="AlphaFoldDB" id="A0A1F6CTX3"/>
<name>A0A1F6CTX3_9BACT</name>
<dbReference type="Proteomes" id="UP000176863">
    <property type="component" value="Unassembled WGS sequence"/>
</dbReference>
<organism evidence="2 3">
    <name type="scientific">Candidatus Kaiserbacteria bacterium RIFCSPHIGHO2_01_FULL_53_29</name>
    <dbReference type="NCBI Taxonomy" id="1798480"/>
    <lineage>
        <taxon>Bacteria</taxon>
        <taxon>Candidatus Kaiseribacteriota</taxon>
    </lineage>
</organism>